<evidence type="ECO:0000256" key="1">
    <source>
        <dbReference type="SAM" id="Phobius"/>
    </source>
</evidence>
<feature type="transmembrane region" description="Helical" evidence="1">
    <location>
        <begin position="92"/>
        <end position="116"/>
    </location>
</feature>
<feature type="transmembrane region" description="Helical" evidence="1">
    <location>
        <begin position="136"/>
        <end position="157"/>
    </location>
</feature>
<proteinExistence type="predicted"/>
<reference evidence="2 3" key="1">
    <citation type="submission" date="2024-06" db="EMBL/GenBank/DDBJ databases">
        <title>Sorghum-associated microbial communities from plants grown in Nebraska, USA.</title>
        <authorList>
            <person name="Schachtman D."/>
        </authorList>
    </citation>
    <scope>NUCLEOTIDE SEQUENCE [LARGE SCALE GENOMIC DNA]</scope>
    <source>
        <strain evidence="2 3">1073</strain>
    </source>
</reference>
<dbReference type="Proteomes" id="UP001549184">
    <property type="component" value="Unassembled WGS sequence"/>
</dbReference>
<keyword evidence="1" id="KW-0812">Transmembrane</keyword>
<organism evidence="2 3">
    <name type="scientific">Dyella japonica</name>
    <dbReference type="NCBI Taxonomy" id="231455"/>
    <lineage>
        <taxon>Bacteria</taxon>
        <taxon>Pseudomonadati</taxon>
        <taxon>Pseudomonadota</taxon>
        <taxon>Gammaproteobacteria</taxon>
        <taxon>Lysobacterales</taxon>
        <taxon>Rhodanobacteraceae</taxon>
        <taxon>Dyella</taxon>
    </lineage>
</organism>
<accession>A0ABV2JXX5</accession>
<dbReference type="RefSeq" id="WP_354015081.1">
    <property type="nucleotide sequence ID" value="NZ_JBEPMU010000005.1"/>
</dbReference>
<keyword evidence="1" id="KW-1133">Transmembrane helix</keyword>
<protein>
    <submittedName>
        <fullName evidence="2">TRAP-type C4-dicarboxylate transport system permease small subunit</fullName>
    </submittedName>
</protein>
<keyword evidence="1" id="KW-0472">Membrane</keyword>
<dbReference type="EMBL" id="JBEPMU010000005">
    <property type="protein sequence ID" value="MET3653696.1"/>
    <property type="molecule type" value="Genomic_DNA"/>
</dbReference>
<sequence>MKHASGTRSLSASRLGRCMQPGLLSLSFAVPFFGLLSADWIYNVAAPYLSNVSDTALGLSRGWLAIPLALGAWLLVFWLTHRIAASPLWRSIFASIVVTIVAAMMFTVLLGGWTIWVPRETYHFWDHVSHSVNLFPYRFAIATLSALTCSLVVTWRLSARDRPGTKDG</sequence>
<gene>
    <name evidence="2" type="ORF">ABIC75_003433</name>
</gene>
<evidence type="ECO:0000313" key="3">
    <source>
        <dbReference type="Proteomes" id="UP001549184"/>
    </source>
</evidence>
<comment type="caution">
    <text evidence="2">The sequence shown here is derived from an EMBL/GenBank/DDBJ whole genome shotgun (WGS) entry which is preliminary data.</text>
</comment>
<keyword evidence="3" id="KW-1185">Reference proteome</keyword>
<feature type="transmembrane region" description="Helical" evidence="1">
    <location>
        <begin position="21"/>
        <end position="42"/>
    </location>
</feature>
<feature type="transmembrane region" description="Helical" evidence="1">
    <location>
        <begin position="62"/>
        <end position="80"/>
    </location>
</feature>
<name>A0ABV2JXX5_9GAMM</name>
<evidence type="ECO:0000313" key="2">
    <source>
        <dbReference type="EMBL" id="MET3653696.1"/>
    </source>
</evidence>